<evidence type="ECO:0000313" key="2">
    <source>
        <dbReference type="EMBL" id="UMM18720.1"/>
    </source>
</evidence>
<evidence type="ECO:0000256" key="1">
    <source>
        <dbReference type="SAM" id="MobiDB-lite"/>
    </source>
</evidence>
<feature type="region of interest" description="Disordered" evidence="1">
    <location>
        <begin position="95"/>
        <end position="126"/>
    </location>
</feature>
<dbReference type="AlphaFoldDB" id="A0AAE9J8V4"/>
<dbReference type="Proteomes" id="UP000829354">
    <property type="component" value="Chromosome II"/>
</dbReference>
<gene>
    <name evidence="2" type="ORF">L5515_014652</name>
</gene>
<keyword evidence="3" id="KW-1185">Reference proteome</keyword>
<protein>
    <submittedName>
        <fullName evidence="2">Uncharacterized protein</fullName>
    </submittedName>
</protein>
<name>A0AAE9J8V4_CAEBR</name>
<sequence>MSQQQQHKKKKKNTFKKYDLNSLPQFHVLGNLPLFTSLLFNSLNQKAEHYQQRMSKYHGATDAFQDILQKVDETFIQAQFYLSNLRNDVAGERSESKSELTVVPSPVQSERSCSPPRMSCMSASSSALRRQNIKKESYKVDNEAFLALNKKKAVIVTTFKSKHPILDSDVKNAQKRINEAFNDATSSSSNSSSSQMSI</sequence>
<accession>A0AAE9J8V4</accession>
<dbReference type="EMBL" id="CP092621">
    <property type="protein sequence ID" value="UMM18720.1"/>
    <property type="molecule type" value="Genomic_DNA"/>
</dbReference>
<evidence type="ECO:0000313" key="3">
    <source>
        <dbReference type="Proteomes" id="UP000829354"/>
    </source>
</evidence>
<proteinExistence type="predicted"/>
<organism evidence="2 3">
    <name type="scientific">Caenorhabditis briggsae</name>
    <dbReference type="NCBI Taxonomy" id="6238"/>
    <lineage>
        <taxon>Eukaryota</taxon>
        <taxon>Metazoa</taxon>
        <taxon>Ecdysozoa</taxon>
        <taxon>Nematoda</taxon>
        <taxon>Chromadorea</taxon>
        <taxon>Rhabditida</taxon>
        <taxon>Rhabditina</taxon>
        <taxon>Rhabditomorpha</taxon>
        <taxon>Rhabditoidea</taxon>
        <taxon>Rhabditidae</taxon>
        <taxon>Peloderinae</taxon>
        <taxon>Caenorhabditis</taxon>
    </lineage>
</organism>
<reference evidence="2 3" key="1">
    <citation type="submission" date="2022-04" db="EMBL/GenBank/DDBJ databases">
        <title>Chromosome-level reference genomes for two strains of Caenorhabditis briggsae: an improved platform for comparative genomics.</title>
        <authorList>
            <person name="Stevens L."/>
            <person name="Andersen E."/>
        </authorList>
    </citation>
    <scope>NUCLEOTIDE SEQUENCE [LARGE SCALE GENOMIC DNA]</scope>
    <source>
        <strain evidence="2">VX34</strain>
        <tissue evidence="2">Whole-organism</tissue>
    </source>
</reference>